<protein>
    <submittedName>
        <fullName evidence="1">Uncharacterized protein</fullName>
    </submittedName>
</protein>
<accession>A0A7J6Q5A5</accession>
<evidence type="ECO:0000313" key="2">
    <source>
        <dbReference type="Proteomes" id="UP000553632"/>
    </source>
</evidence>
<keyword evidence="2" id="KW-1185">Reference proteome</keyword>
<gene>
    <name evidence="1" type="ORF">FOZ63_023143</name>
</gene>
<proteinExistence type="predicted"/>
<dbReference type="AlphaFoldDB" id="A0A7J6Q5A5"/>
<dbReference type="EMBL" id="JABANO010035281">
    <property type="protein sequence ID" value="KAF4703744.1"/>
    <property type="molecule type" value="Genomic_DNA"/>
</dbReference>
<dbReference type="Proteomes" id="UP000553632">
    <property type="component" value="Unassembled WGS sequence"/>
</dbReference>
<feature type="non-terminal residue" evidence="1">
    <location>
        <position position="1"/>
    </location>
</feature>
<sequence length="63" mass="6427">ASGHALLGQLLARSGSTDAEALEHLNLALEPTGYGLQGSTGVRGPVDEGVKSIVDLIVMLAAW</sequence>
<comment type="caution">
    <text evidence="1">The sequence shown here is derived from an EMBL/GenBank/DDBJ whole genome shotgun (WGS) entry which is preliminary data.</text>
</comment>
<reference evidence="1 2" key="1">
    <citation type="submission" date="2020-04" db="EMBL/GenBank/DDBJ databases">
        <title>Perkinsus olseni comparative genomics.</title>
        <authorList>
            <person name="Bogema D.R."/>
        </authorList>
    </citation>
    <scope>NUCLEOTIDE SEQUENCE [LARGE SCALE GENOMIC DNA]</scope>
    <source>
        <strain evidence="1 2">ATCC PRA-207</strain>
    </source>
</reference>
<name>A0A7J6Q5A5_PEROL</name>
<evidence type="ECO:0000313" key="1">
    <source>
        <dbReference type="EMBL" id="KAF4703744.1"/>
    </source>
</evidence>
<organism evidence="1 2">
    <name type="scientific">Perkinsus olseni</name>
    <name type="common">Perkinsus atlanticus</name>
    <dbReference type="NCBI Taxonomy" id="32597"/>
    <lineage>
        <taxon>Eukaryota</taxon>
        <taxon>Sar</taxon>
        <taxon>Alveolata</taxon>
        <taxon>Perkinsozoa</taxon>
        <taxon>Perkinsea</taxon>
        <taxon>Perkinsida</taxon>
        <taxon>Perkinsidae</taxon>
        <taxon>Perkinsus</taxon>
    </lineage>
</organism>